<gene>
    <name evidence="3" type="ORF">PTD2_09948</name>
</gene>
<name>A4CE82_9GAMM</name>
<dbReference type="PANTHER" id="PTHR34220:SF7">
    <property type="entry name" value="SENSOR HISTIDINE KINASE YPDA"/>
    <property type="match status" value="1"/>
</dbReference>
<proteinExistence type="predicted"/>
<accession>A4CE82</accession>
<dbReference type="RefSeq" id="WP_009839137.1">
    <property type="nucleotide sequence ID" value="NZ_AAOH01000008.1"/>
</dbReference>
<dbReference type="GO" id="GO:0016020">
    <property type="term" value="C:membrane"/>
    <property type="evidence" value="ECO:0007669"/>
    <property type="project" value="InterPro"/>
</dbReference>
<organism evidence="3 4">
    <name type="scientific">Pseudoalteromonas tunicata D2</name>
    <dbReference type="NCBI Taxonomy" id="87626"/>
    <lineage>
        <taxon>Bacteria</taxon>
        <taxon>Pseudomonadati</taxon>
        <taxon>Pseudomonadota</taxon>
        <taxon>Gammaproteobacteria</taxon>
        <taxon>Alteromonadales</taxon>
        <taxon>Pseudoalteromonadaceae</taxon>
        <taxon>Pseudoalteromonas</taxon>
    </lineage>
</organism>
<keyword evidence="4" id="KW-1185">Reference proteome</keyword>
<dbReference type="InterPro" id="IPR050640">
    <property type="entry name" value="Bact_2-comp_sensor_kinase"/>
</dbReference>
<feature type="transmembrane region" description="Helical" evidence="1">
    <location>
        <begin position="67"/>
        <end position="92"/>
    </location>
</feature>
<feature type="transmembrane region" description="Helical" evidence="1">
    <location>
        <begin position="34"/>
        <end position="55"/>
    </location>
</feature>
<feature type="transmembrane region" description="Helical" evidence="1">
    <location>
        <begin position="7"/>
        <end position="28"/>
    </location>
</feature>
<dbReference type="STRING" id="87626.PTD2_09948"/>
<sequence length="314" mass="36299">MTKMTDYWLAQAVIFLLVCTFPLISLAVVEPSKIFIYTHDWVLFVCISLACWHFITRTIIKKIAHRHVISFFVAVTLTSLAAFFPINLLTMIWEAESGARDELFYSLFSFNLLLNIIWAIGYRLALSARERSHLESEYQQLSLKLLTQQIQPELLYQSLDNIEALIDKDRDAACDSITDLAELLRYKLKASKQETTLLKDELKAIHFMQHLANAGEIIIDDIAEELLEDIEVPPLCVYHLSYLLNRKVDQPITITFERSEAHWCLKVSGVYNYPRVIKRKLIKQYPVYFTQGATLEYADQTVFLTAPIAYSKPH</sequence>
<dbReference type="PANTHER" id="PTHR34220">
    <property type="entry name" value="SENSOR HISTIDINE KINASE YPDA"/>
    <property type="match status" value="1"/>
</dbReference>
<evidence type="ECO:0000313" key="4">
    <source>
        <dbReference type="Proteomes" id="UP000006201"/>
    </source>
</evidence>
<feature type="domain" description="Signal transduction histidine kinase internal region" evidence="2">
    <location>
        <begin position="142"/>
        <end position="206"/>
    </location>
</feature>
<dbReference type="eggNOG" id="COG2972">
    <property type="taxonomic scope" value="Bacteria"/>
</dbReference>
<dbReference type="Proteomes" id="UP000006201">
    <property type="component" value="Unassembled WGS sequence"/>
</dbReference>
<dbReference type="OrthoDB" id="6287031at2"/>
<evidence type="ECO:0000313" key="3">
    <source>
        <dbReference type="EMBL" id="EAR26894.1"/>
    </source>
</evidence>
<dbReference type="InterPro" id="IPR010559">
    <property type="entry name" value="Sig_transdc_His_kin_internal"/>
</dbReference>
<keyword evidence="1" id="KW-0472">Membrane</keyword>
<comment type="caution">
    <text evidence="3">The sequence shown here is derived from an EMBL/GenBank/DDBJ whole genome shotgun (WGS) entry which is preliminary data.</text>
</comment>
<evidence type="ECO:0000256" key="1">
    <source>
        <dbReference type="SAM" id="Phobius"/>
    </source>
</evidence>
<dbReference type="GO" id="GO:0000155">
    <property type="term" value="F:phosphorelay sensor kinase activity"/>
    <property type="evidence" value="ECO:0007669"/>
    <property type="project" value="InterPro"/>
</dbReference>
<dbReference type="Pfam" id="PF06580">
    <property type="entry name" value="His_kinase"/>
    <property type="match status" value="1"/>
</dbReference>
<keyword evidence="1" id="KW-1133">Transmembrane helix</keyword>
<reference evidence="3 4" key="1">
    <citation type="submission" date="2006-02" db="EMBL/GenBank/DDBJ databases">
        <authorList>
            <person name="Moran M.A."/>
            <person name="Kjelleberg S."/>
            <person name="Egan S."/>
            <person name="Saunders N."/>
            <person name="Thomas T."/>
            <person name="Ferriera S."/>
            <person name="Johnson J."/>
            <person name="Kravitz S."/>
            <person name="Halpern A."/>
            <person name="Remington K."/>
            <person name="Beeson K."/>
            <person name="Tran B."/>
            <person name="Rogers Y.-H."/>
            <person name="Friedman R."/>
            <person name="Venter J.C."/>
        </authorList>
    </citation>
    <scope>NUCLEOTIDE SEQUENCE [LARGE SCALE GENOMIC DNA]</scope>
    <source>
        <strain evidence="3 4">D2</strain>
    </source>
</reference>
<evidence type="ECO:0000259" key="2">
    <source>
        <dbReference type="Pfam" id="PF06580"/>
    </source>
</evidence>
<feature type="transmembrane region" description="Helical" evidence="1">
    <location>
        <begin position="104"/>
        <end position="125"/>
    </location>
</feature>
<keyword evidence="1" id="KW-0812">Transmembrane</keyword>
<protein>
    <submittedName>
        <fullName evidence="3">Predicted signal transduction protein</fullName>
    </submittedName>
</protein>
<dbReference type="AlphaFoldDB" id="A4CE82"/>
<dbReference type="HOGENOM" id="CLU_885263_0_0_6"/>
<dbReference type="EMBL" id="AAOH01000008">
    <property type="protein sequence ID" value="EAR26894.1"/>
    <property type="molecule type" value="Genomic_DNA"/>
</dbReference>